<keyword evidence="3 5" id="KW-1133">Transmembrane helix</keyword>
<dbReference type="Pfam" id="PF00335">
    <property type="entry name" value="Tetraspanin"/>
    <property type="match status" value="1"/>
</dbReference>
<dbReference type="GO" id="GO:0016020">
    <property type="term" value="C:membrane"/>
    <property type="evidence" value="ECO:0007669"/>
    <property type="project" value="UniProtKB-SubCell"/>
</dbReference>
<dbReference type="EMBL" id="CAJOAX010000599">
    <property type="protein sequence ID" value="CAF3621157.1"/>
    <property type="molecule type" value="Genomic_DNA"/>
</dbReference>
<name>A0A818PCQ7_9BILA</name>
<evidence type="ECO:0000313" key="9">
    <source>
        <dbReference type="Proteomes" id="UP000663823"/>
    </source>
</evidence>
<feature type="transmembrane region" description="Helical" evidence="5">
    <location>
        <begin position="68"/>
        <end position="94"/>
    </location>
</feature>
<dbReference type="EMBL" id="CAJOBE010006412">
    <property type="protein sequence ID" value="CAF4006146.1"/>
    <property type="molecule type" value="Genomic_DNA"/>
</dbReference>
<evidence type="ECO:0000313" key="6">
    <source>
        <dbReference type="EMBL" id="CAF3621157.1"/>
    </source>
</evidence>
<feature type="transmembrane region" description="Helical" evidence="5">
    <location>
        <begin position="106"/>
        <end position="127"/>
    </location>
</feature>
<evidence type="ECO:0000256" key="2">
    <source>
        <dbReference type="ARBA" id="ARBA00022692"/>
    </source>
</evidence>
<proteinExistence type="predicted"/>
<feature type="transmembrane region" description="Helical" evidence="5">
    <location>
        <begin position="26"/>
        <end position="47"/>
    </location>
</feature>
<comment type="caution">
    <text evidence="6">The sequence shown here is derived from an EMBL/GenBank/DDBJ whole genome shotgun (WGS) entry which is preliminary data.</text>
</comment>
<protein>
    <recommendedName>
        <fullName evidence="10">Tetraspanin</fullName>
    </recommendedName>
</protein>
<evidence type="ECO:0000256" key="3">
    <source>
        <dbReference type="ARBA" id="ARBA00022989"/>
    </source>
</evidence>
<organism evidence="6 9">
    <name type="scientific">Rotaria sordida</name>
    <dbReference type="NCBI Taxonomy" id="392033"/>
    <lineage>
        <taxon>Eukaryota</taxon>
        <taxon>Metazoa</taxon>
        <taxon>Spiralia</taxon>
        <taxon>Gnathifera</taxon>
        <taxon>Rotifera</taxon>
        <taxon>Eurotatoria</taxon>
        <taxon>Bdelloidea</taxon>
        <taxon>Philodinida</taxon>
        <taxon>Philodinidae</taxon>
        <taxon>Rotaria</taxon>
    </lineage>
</organism>
<dbReference type="AlphaFoldDB" id="A0A818PCQ7"/>
<evidence type="ECO:0000256" key="4">
    <source>
        <dbReference type="ARBA" id="ARBA00023136"/>
    </source>
</evidence>
<dbReference type="Proteomes" id="UP000663874">
    <property type="component" value="Unassembled WGS sequence"/>
</dbReference>
<dbReference type="EMBL" id="CAJOBD010001077">
    <property type="protein sequence ID" value="CAF3757180.1"/>
    <property type="molecule type" value="Genomic_DNA"/>
</dbReference>
<dbReference type="Proteomes" id="UP000663823">
    <property type="component" value="Unassembled WGS sequence"/>
</dbReference>
<reference evidence="6" key="1">
    <citation type="submission" date="2021-02" db="EMBL/GenBank/DDBJ databases">
        <authorList>
            <person name="Nowell W R."/>
        </authorList>
    </citation>
    <scope>NUCLEOTIDE SEQUENCE</scope>
</reference>
<accession>A0A818PCQ7</accession>
<evidence type="ECO:0000256" key="5">
    <source>
        <dbReference type="SAM" id="Phobius"/>
    </source>
</evidence>
<evidence type="ECO:0000313" key="8">
    <source>
        <dbReference type="EMBL" id="CAF4006146.1"/>
    </source>
</evidence>
<feature type="transmembrane region" description="Helical" evidence="5">
    <location>
        <begin position="214"/>
        <end position="237"/>
    </location>
</feature>
<dbReference type="Proteomes" id="UP000663836">
    <property type="component" value="Unassembled WGS sequence"/>
</dbReference>
<comment type="subcellular location">
    <subcellularLocation>
        <location evidence="1">Membrane</location>
        <topology evidence="1">Multi-pass membrane protein</topology>
    </subcellularLocation>
</comment>
<dbReference type="InterPro" id="IPR018499">
    <property type="entry name" value="Tetraspanin/Peripherin"/>
</dbReference>
<evidence type="ECO:0000256" key="1">
    <source>
        <dbReference type="ARBA" id="ARBA00004141"/>
    </source>
</evidence>
<evidence type="ECO:0000313" key="7">
    <source>
        <dbReference type="EMBL" id="CAF3757180.1"/>
    </source>
</evidence>
<evidence type="ECO:0008006" key="10">
    <source>
        <dbReference type="Google" id="ProtNLM"/>
    </source>
</evidence>
<gene>
    <name evidence="8" type="ORF">FNK824_LOCUS26225</name>
    <name evidence="7" type="ORF">JBS370_LOCUS12908</name>
    <name evidence="6" type="ORF">OTI717_LOCUS7813</name>
</gene>
<keyword evidence="4 5" id="KW-0472">Membrane</keyword>
<keyword evidence="2 5" id="KW-0812">Transmembrane</keyword>
<sequence>MQSSLLADEYEGKSEKHDHHSRKENVWNNCLVIITASITFILSLYRLQRDASLLNRERKRDYVTNKINKSFPTIALIMSIIVCISSILGFITVLTDGRTEMLITSIVSNIILGIGLIVLSVIMLGFVQNIVENFPIDIERLLVDFIIHNKTSARDELLKIENSNDCCTTQDLTWTKVYSQAAECNREEKYRMIYADQDEQRGCVKIISRTALSFMPVLISEIICGCLCLLLGLWTIYVTCHINNRYNNLQKSDDEIINVTPSTVPLTKYPYYQTNKSIHSMTPEIKIYGDQTNKQIANHTISRHSNPSIPFNKIDKSLYANTVTL</sequence>